<gene>
    <name evidence="6" type="ORF">DFR85_01410</name>
</gene>
<keyword evidence="3" id="KW-1003">Cell membrane</keyword>
<evidence type="ECO:0000313" key="7">
    <source>
        <dbReference type="Proteomes" id="UP000248044"/>
    </source>
</evidence>
<evidence type="ECO:0000256" key="1">
    <source>
        <dbReference type="ARBA" id="ARBA00004651"/>
    </source>
</evidence>
<evidence type="ECO:0000256" key="2">
    <source>
        <dbReference type="ARBA" id="ARBA00022448"/>
    </source>
</evidence>
<dbReference type="GO" id="GO:0005886">
    <property type="term" value="C:plasma membrane"/>
    <property type="evidence" value="ECO:0007669"/>
    <property type="project" value="UniProtKB-SubCell"/>
</dbReference>
<keyword evidence="4" id="KW-0472">Membrane</keyword>
<sequence>MKGKSIYIARVIYSISWFYLAPYIPYIIYKFNIQASLAGFVPFAFFIGSGTMQVPSAYLSTRIGLRNTLCLGLLIMSISSLFIGLSITFLQLLIFYFVGGIGASMFFSSGGAILAELNKNNLSRIMGLYNAAFSIGGIVGLNWIFFDKVLSFTYASLLLSLLTLISLFINVKLPNVKPTWKTIRNRNILYLGLSTSGVWGIYYAIGELFPNFAFNFLHLSAIESGEITSLLLFSSFIGGLLGFIGDKIGKLRGLILASLAGIFPSLLLYTKFFIIGIIILGIFNELAISIMYSMVAVEAKGANTGIGLAEVNSLNIVLGTWLDPLATFTGFYSWIILVLISIIPLFLIRKLSMSI</sequence>
<keyword evidence="4" id="KW-0812">Transmembrane</keyword>
<dbReference type="InterPro" id="IPR036259">
    <property type="entry name" value="MFS_trans_sf"/>
</dbReference>
<dbReference type="RefSeq" id="WP_110269348.1">
    <property type="nucleotide sequence ID" value="NZ_CP029289.2"/>
</dbReference>
<keyword evidence="4" id="KW-1133">Transmembrane helix</keyword>
<proteinExistence type="predicted"/>
<dbReference type="Proteomes" id="UP000248044">
    <property type="component" value="Chromosome"/>
</dbReference>
<feature type="transmembrane region" description="Helical" evidence="4">
    <location>
        <begin position="93"/>
        <end position="115"/>
    </location>
</feature>
<dbReference type="Gene3D" id="1.20.1250.20">
    <property type="entry name" value="MFS general substrate transporter like domains"/>
    <property type="match status" value="2"/>
</dbReference>
<feature type="transmembrane region" description="Helical" evidence="4">
    <location>
        <begin position="127"/>
        <end position="146"/>
    </location>
</feature>
<feature type="transmembrane region" description="Helical" evidence="4">
    <location>
        <begin position="256"/>
        <end position="283"/>
    </location>
</feature>
<feature type="transmembrane region" description="Helical" evidence="4">
    <location>
        <begin position="152"/>
        <end position="171"/>
    </location>
</feature>
<keyword evidence="7" id="KW-1185">Reference proteome</keyword>
<evidence type="ECO:0000259" key="5">
    <source>
        <dbReference type="PROSITE" id="PS50850"/>
    </source>
</evidence>
<dbReference type="GeneID" id="36830772"/>
<dbReference type="Pfam" id="PF07690">
    <property type="entry name" value="MFS_1"/>
    <property type="match status" value="1"/>
</dbReference>
<name>A0A2U9IBT9_9CREN</name>
<keyword evidence="2" id="KW-0813">Transport</keyword>
<dbReference type="InterPro" id="IPR020846">
    <property type="entry name" value="MFS_dom"/>
</dbReference>
<accession>A0A2U9IBT9</accession>
<protein>
    <submittedName>
        <fullName evidence="6">MFS transporter</fullName>
    </submittedName>
</protein>
<dbReference type="EMBL" id="CP029289">
    <property type="protein sequence ID" value="AWR93464.1"/>
    <property type="molecule type" value="Genomic_DNA"/>
</dbReference>
<dbReference type="OrthoDB" id="200998at2157"/>
<dbReference type="InterPro" id="IPR011701">
    <property type="entry name" value="MFS"/>
</dbReference>
<feature type="transmembrane region" description="Helical" evidence="4">
    <location>
        <begin position="68"/>
        <end position="87"/>
    </location>
</feature>
<comment type="subcellular location">
    <subcellularLocation>
        <location evidence="1">Cell membrane</location>
        <topology evidence="1">Multi-pass membrane protein</topology>
    </subcellularLocation>
</comment>
<dbReference type="GO" id="GO:0022857">
    <property type="term" value="F:transmembrane transporter activity"/>
    <property type="evidence" value="ECO:0007669"/>
    <property type="project" value="InterPro"/>
</dbReference>
<evidence type="ECO:0000313" key="6">
    <source>
        <dbReference type="EMBL" id="AWR93464.1"/>
    </source>
</evidence>
<dbReference type="KEGG" id="abri:DFR85_01410"/>
<dbReference type="PROSITE" id="PS50850">
    <property type="entry name" value="MFS"/>
    <property type="match status" value="1"/>
</dbReference>
<dbReference type="PANTHER" id="PTHR43271">
    <property type="entry name" value="BLL2771 PROTEIN"/>
    <property type="match status" value="1"/>
</dbReference>
<evidence type="ECO:0000256" key="4">
    <source>
        <dbReference type="SAM" id="Phobius"/>
    </source>
</evidence>
<evidence type="ECO:0000256" key="3">
    <source>
        <dbReference type="ARBA" id="ARBA00022475"/>
    </source>
</evidence>
<dbReference type="SUPFAM" id="SSF103473">
    <property type="entry name" value="MFS general substrate transporter"/>
    <property type="match status" value="1"/>
</dbReference>
<feature type="transmembrane region" description="Helical" evidence="4">
    <location>
        <begin position="225"/>
        <end position="244"/>
    </location>
</feature>
<feature type="transmembrane region" description="Helical" evidence="4">
    <location>
        <begin position="7"/>
        <end position="29"/>
    </location>
</feature>
<dbReference type="PANTHER" id="PTHR43271:SF2">
    <property type="entry name" value="BLL2771 PROTEIN"/>
    <property type="match status" value="1"/>
</dbReference>
<feature type="transmembrane region" description="Helical" evidence="4">
    <location>
        <begin position="331"/>
        <end position="348"/>
    </location>
</feature>
<dbReference type="AlphaFoldDB" id="A0A2U9IBT9"/>
<organism evidence="6 7">
    <name type="scientific">Acidianus brierleyi</name>
    <dbReference type="NCBI Taxonomy" id="41673"/>
    <lineage>
        <taxon>Archaea</taxon>
        <taxon>Thermoproteota</taxon>
        <taxon>Thermoprotei</taxon>
        <taxon>Sulfolobales</taxon>
        <taxon>Sulfolobaceae</taxon>
        <taxon>Acidianus</taxon>
    </lineage>
</organism>
<feature type="domain" description="Major facilitator superfamily (MFS) profile" evidence="5">
    <location>
        <begin position="1"/>
        <end position="355"/>
    </location>
</feature>
<feature type="transmembrane region" description="Helical" evidence="4">
    <location>
        <begin position="35"/>
        <end position="56"/>
    </location>
</feature>
<feature type="transmembrane region" description="Helical" evidence="4">
    <location>
        <begin position="187"/>
        <end position="205"/>
    </location>
</feature>
<reference evidence="6 7" key="1">
    <citation type="submission" date="2018-05" db="EMBL/GenBank/DDBJ databases">
        <title>Complete Genome Sequences of Extremely Thermoacidophilic, Metal-Mobilizing Type-Strain Members of the Archaeal Family Sulfolobaceae: Acidianus brierleyi DSM-1651T, Acidianus sulfidivorans DSM-18786T, Metallosphaera hakonensis DSM-7519T, and Metallosphaera prunae DSM-10039T.</title>
        <authorList>
            <person name="Counts J.A."/>
            <person name="Kelly R.M."/>
        </authorList>
    </citation>
    <scope>NUCLEOTIDE SEQUENCE [LARGE SCALE GENOMIC DNA]</scope>
    <source>
        <strain evidence="6 7">DSM 1651</strain>
    </source>
</reference>